<gene>
    <name evidence="2" type="ORF">BAZSYMA_ACONTIG00041_9</name>
    <name evidence="1" type="ORF">BAZSYMB_SCAFFOLD00030_11</name>
</gene>
<dbReference type="AlphaFoldDB" id="A0A1H6LT92"/>
<evidence type="ECO:0000313" key="4">
    <source>
        <dbReference type="Proteomes" id="UP000198988"/>
    </source>
</evidence>
<sequence length="39" mass="4811">MRFAFNFFKSLIALVFYVHLHNLMYECPHKLFDKFLKSN</sequence>
<protein>
    <submittedName>
        <fullName evidence="1">Uncharacterized protein</fullName>
    </submittedName>
</protein>
<dbReference type="EMBL" id="CVUD02000207">
    <property type="protein sequence ID" value="SEH88241.1"/>
    <property type="molecule type" value="Genomic_DNA"/>
</dbReference>
<evidence type="ECO:0000313" key="3">
    <source>
        <dbReference type="Proteomes" id="UP000198559"/>
    </source>
</evidence>
<name>A0A1H6LT92_9GAMM</name>
<dbReference type="EMBL" id="CDSC02000433">
    <property type="protein sequence ID" value="SEI00846.1"/>
    <property type="molecule type" value="Genomic_DNA"/>
</dbReference>
<proteinExistence type="predicted"/>
<organism evidence="1 3">
    <name type="scientific">Bathymodiolus azoricus thioautotrophic gill symbiont</name>
    <dbReference type="NCBI Taxonomy" id="235205"/>
    <lineage>
        <taxon>Bacteria</taxon>
        <taxon>Pseudomonadati</taxon>
        <taxon>Pseudomonadota</taxon>
        <taxon>Gammaproteobacteria</taxon>
        <taxon>sulfur-oxidizing symbionts</taxon>
    </lineage>
</organism>
<evidence type="ECO:0000313" key="2">
    <source>
        <dbReference type="EMBL" id="SEI00846.1"/>
    </source>
</evidence>
<reference evidence="1" key="1">
    <citation type="submission" date="2016-06" db="EMBL/GenBank/DDBJ databases">
        <authorList>
            <person name="Olsen C.W."/>
            <person name="Carey S."/>
            <person name="Hinshaw L."/>
            <person name="Karasin A.I."/>
        </authorList>
    </citation>
    <scope>NUCLEOTIDE SEQUENCE [LARGE SCALE GENOMIC DNA]</scope>
    <source>
        <strain evidence="2">BazSymA</strain>
        <strain evidence="1">BazSymB</strain>
    </source>
</reference>
<dbReference type="Proteomes" id="UP000198559">
    <property type="component" value="Unassembled WGS sequence"/>
</dbReference>
<dbReference type="Proteomes" id="UP000198988">
    <property type="component" value="Unassembled WGS sequence"/>
</dbReference>
<reference evidence="3 4" key="2">
    <citation type="submission" date="2016-06" db="EMBL/GenBank/DDBJ databases">
        <authorList>
            <person name="Petersen J."/>
            <person name="Sayavedra L."/>
        </authorList>
    </citation>
    <scope>NUCLEOTIDE SEQUENCE [LARGE SCALE GENOMIC DNA]</scope>
    <source>
        <strain evidence="4">BazSymA</strain>
        <strain evidence="3">BazSymB</strain>
    </source>
</reference>
<accession>A0A1H6LT92</accession>
<evidence type="ECO:0000313" key="1">
    <source>
        <dbReference type="EMBL" id="SEH88241.1"/>
    </source>
</evidence>